<keyword evidence="13" id="KW-1185">Reference proteome</keyword>
<dbReference type="SUPFAM" id="SSF57667">
    <property type="entry name" value="beta-beta-alpha zinc fingers"/>
    <property type="match status" value="1"/>
</dbReference>
<comment type="subcellular location">
    <subcellularLocation>
        <location evidence="1">Nucleus</location>
    </subcellularLocation>
</comment>
<evidence type="ECO:0000256" key="4">
    <source>
        <dbReference type="ARBA" id="ARBA00022771"/>
    </source>
</evidence>
<protein>
    <recommendedName>
        <fullName evidence="11">C2H2-type domain-containing protein</fullName>
    </recommendedName>
</protein>
<keyword evidence="3" id="KW-0677">Repeat</keyword>
<evidence type="ECO:0000313" key="12">
    <source>
        <dbReference type="EMBL" id="KAG6518889.1"/>
    </source>
</evidence>
<dbReference type="Pfam" id="PF13912">
    <property type="entry name" value="zf-C2H2_6"/>
    <property type="match status" value="2"/>
</dbReference>
<dbReference type="Gene3D" id="3.30.160.60">
    <property type="entry name" value="Classic Zinc Finger"/>
    <property type="match status" value="1"/>
</dbReference>
<evidence type="ECO:0000313" key="13">
    <source>
        <dbReference type="Proteomes" id="UP000734854"/>
    </source>
</evidence>
<keyword evidence="6" id="KW-0805">Transcription regulation</keyword>
<dbReference type="InterPro" id="IPR013087">
    <property type="entry name" value="Znf_C2H2_type"/>
</dbReference>
<evidence type="ECO:0000256" key="6">
    <source>
        <dbReference type="ARBA" id="ARBA00023015"/>
    </source>
</evidence>
<name>A0A8J5H303_ZINOF</name>
<feature type="domain" description="C2H2-type" evidence="11">
    <location>
        <begin position="184"/>
        <end position="211"/>
    </location>
</feature>
<dbReference type="GO" id="GO:0008270">
    <property type="term" value="F:zinc ion binding"/>
    <property type="evidence" value="ECO:0007669"/>
    <property type="project" value="UniProtKB-KW"/>
</dbReference>
<feature type="compositionally biased region" description="Low complexity" evidence="10">
    <location>
        <begin position="41"/>
        <end position="51"/>
    </location>
</feature>
<keyword evidence="2" id="KW-0479">Metal-binding</keyword>
<dbReference type="PANTHER" id="PTHR26374:SF466">
    <property type="entry name" value="OS09G0122000 PROTEIN"/>
    <property type="match status" value="1"/>
</dbReference>
<dbReference type="Proteomes" id="UP000734854">
    <property type="component" value="Unassembled WGS sequence"/>
</dbReference>
<keyword evidence="5" id="KW-0862">Zinc</keyword>
<comment type="caution">
    <text evidence="12">The sequence shown here is derived from an EMBL/GenBank/DDBJ whole genome shotgun (WGS) entry which is preliminary data.</text>
</comment>
<evidence type="ECO:0000259" key="11">
    <source>
        <dbReference type="PROSITE" id="PS50157"/>
    </source>
</evidence>
<dbReference type="GO" id="GO:0005634">
    <property type="term" value="C:nucleus"/>
    <property type="evidence" value="ECO:0007669"/>
    <property type="project" value="UniProtKB-SubCell"/>
</dbReference>
<dbReference type="InterPro" id="IPR036236">
    <property type="entry name" value="Znf_C2H2_sf"/>
</dbReference>
<proteinExistence type="predicted"/>
<evidence type="ECO:0000256" key="8">
    <source>
        <dbReference type="ARBA" id="ARBA00023242"/>
    </source>
</evidence>
<evidence type="ECO:0000256" key="9">
    <source>
        <dbReference type="PROSITE-ProRule" id="PRU00042"/>
    </source>
</evidence>
<evidence type="ECO:0000256" key="7">
    <source>
        <dbReference type="ARBA" id="ARBA00023163"/>
    </source>
</evidence>
<keyword evidence="7" id="KW-0804">Transcription</keyword>
<dbReference type="EMBL" id="JACMSC010000006">
    <property type="protein sequence ID" value="KAG6518889.1"/>
    <property type="molecule type" value="Genomic_DNA"/>
</dbReference>
<dbReference type="PANTHER" id="PTHR26374">
    <property type="entry name" value="ZINC FINGER PROTEIN ZAT5"/>
    <property type="match status" value="1"/>
</dbReference>
<dbReference type="SMART" id="SM00355">
    <property type="entry name" value="ZnF_C2H2"/>
    <property type="match status" value="2"/>
</dbReference>
<dbReference type="PROSITE" id="PS50157">
    <property type="entry name" value="ZINC_FINGER_C2H2_2"/>
    <property type="match status" value="2"/>
</dbReference>
<feature type="domain" description="C2H2-type" evidence="11">
    <location>
        <begin position="116"/>
        <end position="143"/>
    </location>
</feature>
<keyword evidence="8" id="KW-0539">Nucleus</keyword>
<evidence type="ECO:0000256" key="3">
    <source>
        <dbReference type="ARBA" id="ARBA00022737"/>
    </source>
</evidence>
<feature type="region of interest" description="Disordered" evidence="10">
    <location>
        <begin position="28"/>
        <end position="51"/>
    </location>
</feature>
<evidence type="ECO:0000256" key="2">
    <source>
        <dbReference type="ARBA" id="ARBA00022723"/>
    </source>
</evidence>
<dbReference type="AlphaFoldDB" id="A0A8J5H303"/>
<evidence type="ECO:0000256" key="5">
    <source>
        <dbReference type="ARBA" id="ARBA00022833"/>
    </source>
</evidence>
<dbReference type="PROSITE" id="PS00028">
    <property type="entry name" value="ZINC_FINGER_C2H2_1"/>
    <property type="match status" value="2"/>
</dbReference>
<evidence type="ECO:0000256" key="1">
    <source>
        <dbReference type="ARBA" id="ARBA00004123"/>
    </source>
</evidence>
<organism evidence="12 13">
    <name type="scientific">Zingiber officinale</name>
    <name type="common">Ginger</name>
    <name type="synonym">Amomum zingiber</name>
    <dbReference type="NCBI Taxonomy" id="94328"/>
    <lineage>
        <taxon>Eukaryota</taxon>
        <taxon>Viridiplantae</taxon>
        <taxon>Streptophyta</taxon>
        <taxon>Embryophyta</taxon>
        <taxon>Tracheophyta</taxon>
        <taxon>Spermatophyta</taxon>
        <taxon>Magnoliopsida</taxon>
        <taxon>Liliopsida</taxon>
        <taxon>Zingiberales</taxon>
        <taxon>Zingiberaceae</taxon>
        <taxon>Zingiber</taxon>
    </lineage>
</organism>
<keyword evidence="4 9" id="KW-0863">Zinc-finger</keyword>
<evidence type="ECO:0000256" key="10">
    <source>
        <dbReference type="SAM" id="MobiDB-lite"/>
    </source>
</evidence>
<accession>A0A8J5H303</accession>
<gene>
    <name evidence="12" type="ORF">ZIOFF_022370</name>
</gene>
<reference evidence="12 13" key="1">
    <citation type="submission" date="2020-08" db="EMBL/GenBank/DDBJ databases">
        <title>Plant Genome Project.</title>
        <authorList>
            <person name="Zhang R.-G."/>
        </authorList>
    </citation>
    <scope>NUCLEOTIDE SEQUENCE [LARGE SCALE GENOMIC DNA]</scope>
    <source>
        <tissue evidence="12">Rhizome</tissue>
    </source>
</reference>
<sequence length="376" mass="40319">MEIMEMEIMETPDEAASDPADIAAALVKGKRTRRQRLPTPAADSSASSAASASVVDVVTEEDEDVANCLILLAHGPAFEVCPKRTPSAAAPNKFTSKRLAEATSAADGGRAGYCVYECKTCGKCFSSFQALGGHRTSHKKPKSTPALEKSTAEEEAAAAADHHMLRMGVNNYAFAKPKAPVKVHECAICGTEFSSGQALGGHMRRHRPLPPTGDVKKEKSFINLSLDLNLPAPEDEMQRPQVPPATTSFSYAAGKGPLVLPGTAPASALAVCEALEIANLQIKYNCQPKASDDEKPTAVHIMRSLEGLTLAYQTFFEMDKLTKGIEIDLSFLTLSSPNAATLLSYSQTDTSVFLGREHTVLRPDDEEKLGRSAVWR</sequence>